<comment type="caution">
    <text evidence="1">The sequence shown here is derived from an EMBL/GenBank/DDBJ whole genome shotgun (WGS) entry which is preliminary data.</text>
</comment>
<protein>
    <submittedName>
        <fullName evidence="1">Uncharacterized protein</fullName>
    </submittedName>
</protein>
<dbReference type="EMBL" id="JARIHO010000088">
    <property type="protein sequence ID" value="KAJ7307727.1"/>
    <property type="molecule type" value="Genomic_DNA"/>
</dbReference>
<reference evidence="1" key="1">
    <citation type="submission" date="2023-03" db="EMBL/GenBank/DDBJ databases">
        <title>Massive genome expansion in bonnet fungi (Mycena s.s.) driven by repeated elements and novel gene families across ecological guilds.</title>
        <authorList>
            <consortium name="Lawrence Berkeley National Laboratory"/>
            <person name="Harder C.B."/>
            <person name="Miyauchi S."/>
            <person name="Viragh M."/>
            <person name="Kuo A."/>
            <person name="Thoen E."/>
            <person name="Andreopoulos B."/>
            <person name="Lu D."/>
            <person name="Skrede I."/>
            <person name="Drula E."/>
            <person name="Henrissat B."/>
            <person name="Morin E."/>
            <person name="Kohler A."/>
            <person name="Barry K."/>
            <person name="LaButti K."/>
            <person name="Morin E."/>
            <person name="Salamov A."/>
            <person name="Lipzen A."/>
            <person name="Mereny Z."/>
            <person name="Hegedus B."/>
            <person name="Baldrian P."/>
            <person name="Stursova M."/>
            <person name="Weitz H."/>
            <person name="Taylor A."/>
            <person name="Grigoriev I.V."/>
            <person name="Nagy L.G."/>
            <person name="Martin F."/>
            <person name="Kauserud H."/>
        </authorList>
    </citation>
    <scope>NUCLEOTIDE SEQUENCE</scope>
    <source>
        <strain evidence="1">CBHHK002</strain>
    </source>
</reference>
<name>A0AAD6Z5T4_9AGAR</name>
<evidence type="ECO:0000313" key="1">
    <source>
        <dbReference type="EMBL" id="KAJ7307727.1"/>
    </source>
</evidence>
<evidence type="ECO:0000313" key="2">
    <source>
        <dbReference type="Proteomes" id="UP001218218"/>
    </source>
</evidence>
<dbReference type="AlphaFoldDB" id="A0AAD6Z5T4"/>
<sequence>MLVLVGLGTVIVYAESTQRLCRLKEAIDVSDKLRTEAKKSCERRSDKVKLSGLERQLFQVKTAASKIQVQLSETRTTWRGFVRYLQCMWDIRREIFQRAGELREIQSSTRRTFETIETEHQRQLRRRRRGEQVLGGVLYNASVLSRRNETYLRG</sequence>
<keyword evidence="2" id="KW-1185">Reference proteome</keyword>
<gene>
    <name evidence="1" type="ORF">DFH08DRAFT_900911</name>
</gene>
<dbReference type="Proteomes" id="UP001218218">
    <property type="component" value="Unassembled WGS sequence"/>
</dbReference>
<organism evidence="1 2">
    <name type="scientific">Mycena albidolilacea</name>
    <dbReference type="NCBI Taxonomy" id="1033008"/>
    <lineage>
        <taxon>Eukaryota</taxon>
        <taxon>Fungi</taxon>
        <taxon>Dikarya</taxon>
        <taxon>Basidiomycota</taxon>
        <taxon>Agaricomycotina</taxon>
        <taxon>Agaricomycetes</taxon>
        <taxon>Agaricomycetidae</taxon>
        <taxon>Agaricales</taxon>
        <taxon>Marasmiineae</taxon>
        <taxon>Mycenaceae</taxon>
        <taxon>Mycena</taxon>
    </lineage>
</organism>
<proteinExistence type="predicted"/>
<accession>A0AAD6Z5T4</accession>